<name>A0ABM7Z8K0_NOSCO</name>
<protein>
    <submittedName>
        <fullName evidence="2">Spore coat protein</fullName>
    </submittedName>
</protein>
<dbReference type="PANTHER" id="PTHR37817:SF1">
    <property type="entry name" value="N-ACETYLTRANSFERASE EIS"/>
    <property type="match status" value="1"/>
</dbReference>
<dbReference type="Proteomes" id="UP001055453">
    <property type="component" value="Chromosome"/>
</dbReference>
<keyword evidence="2" id="KW-0946">Virion</keyword>
<reference evidence="2" key="1">
    <citation type="submission" date="2022-04" db="EMBL/GenBank/DDBJ databases">
        <title>Complete genome sequence of a cyanobacterium, Nostoc sp. SO-36, isolated in Antarctica.</title>
        <authorList>
            <person name="Kanesaki Y."/>
            <person name="Effendi D."/>
            <person name="Sakamoto T."/>
            <person name="Ohtani S."/>
            <person name="Awai K."/>
        </authorList>
    </citation>
    <scope>NUCLEOTIDE SEQUENCE</scope>
    <source>
        <strain evidence="2">SO-36</strain>
    </source>
</reference>
<dbReference type="InterPro" id="IPR025559">
    <property type="entry name" value="Eis_dom"/>
</dbReference>
<dbReference type="InterPro" id="IPR051554">
    <property type="entry name" value="Acetyltransferase_Eis"/>
</dbReference>
<keyword evidence="2" id="KW-0167">Capsid protein</keyword>
<dbReference type="SUPFAM" id="SSF55718">
    <property type="entry name" value="SCP-like"/>
    <property type="match status" value="1"/>
</dbReference>
<dbReference type="PANTHER" id="PTHR37817">
    <property type="entry name" value="N-ACETYLTRANSFERASE EIS"/>
    <property type="match status" value="1"/>
</dbReference>
<keyword evidence="3" id="KW-1185">Reference proteome</keyword>
<dbReference type="InterPro" id="IPR016181">
    <property type="entry name" value="Acyl_CoA_acyltransferase"/>
</dbReference>
<dbReference type="InterPro" id="IPR000182">
    <property type="entry name" value="GNAT_dom"/>
</dbReference>
<dbReference type="Pfam" id="PF13530">
    <property type="entry name" value="SCP2_2"/>
    <property type="match status" value="1"/>
</dbReference>
<dbReference type="Gene3D" id="3.40.630.30">
    <property type="match status" value="2"/>
</dbReference>
<dbReference type="InterPro" id="IPR036527">
    <property type="entry name" value="SCP2_sterol-bd_dom_sf"/>
</dbReference>
<gene>
    <name evidence="2" type="primary">sapD</name>
    <name evidence="2" type="ORF">ANSO36C_53390</name>
</gene>
<sequence length="392" mass="44030">MTAQFEYSTLAHPQDIQQLGTIFEQCFISALGGEEVYINQVGVKNFRIIRQSEQLIGGLATLDMGQWWGGERVPMTGIAAVGIAPEYRGSGAAIALMQQTLKELYAKGIPLSALYPAVQSLYRKVGYEQGGSWCNWEVPAKSIQLREQPLPLQPIVPVNHQVFHELYQQQARLTHGYLDRHPAIWERLIQADEKETFYAYFIGTKEKPQGYILFSQHSSEDGAILRIKDWVILTAAAAQSFWSFLASHRSQIDQVRWRSSVSDSLTLLLPEQTAKLRHTMRWLLRIVDVVKALEMRGYPSRIQAELHLDIQDNLLDANNGKFILSVANGRGEVTKGGKGELQLNVRELAPLYTSLFTPYHLQIAGKLHGTETAISAATQIFAGSSPWMADFF</sequence>
<dbReference type="Gene3D" id="3.30.1050.10">
    <property type="entry name" value="SCP2 sterol-binding domain"/>
    <property type="match status" value="1"/>
</dbReference>
<evidence type="ECO:0000259" key="1">
    <source>
        <dbReference type="PROSITE" id="PS51186"/>
    </source>
</evidence>
<proteinExistence type="predicted"/>
<evidence type="ECO:0000313" key="2">
    <source>
        <dbReference type="EMBL" id="BDI19537.1"/>
    </source>
</evidence>
<evidence type="ECO:0000313" key="3">
    <source>
        <dbReference type="Proteomes" id="UP001055453"/>
    </source>
</evidence>
<organism evidence="2 3">
    <name type="scientific">Nostoc cf. commune SO-36</name>
    <dbReference type="NCBI Taxonomy" id="449208"/>
    <lineage>
        <taxon>Bacteria</taxon>
        <taxon>Bacillati</taxon>
        <taxon>Cyanobacteriota</taxon>
        <taxon>Cyanophyceae</taxon>
        <taxon>Nostocales</taxon>
        <taxon>Nostocaceae</taxon>
        <taxon>Nostoc</taxon>
    </lineage>
</organism>
<dbReference type="InterPro" id="IPR041380">
    <property type="entry name" value="Acetyltransf_17"/>
</dbReference>
<dbReference type="EMBL" id="AP025732">
    <property type="protein sequence ID" value="BDI19537.1"/>
    <property type="molecule type" value="Genomic_DNA"/>
</dbReference>
<dbReference type="PROSITE" id="PS51186">
    <property type="entry name" value="GNAT"/>
    <property type="match status" value="1"/>
</dbReference>
<accession>A0ABM7Z8K0</accession>
<dbReference type="Pfam" id="PF13527">
    <property type="entry name" value="Acetyltransf_9"/>
    <property type="match status" value="1"/>
</dbReference>
<dbReference type="Pfam" id="PF17668">
    <property type="entry name" value="Acetyltransf_17"/>
    <property type="match status" value="1"/>
</dbReference>
<feature type="domain" description="N-acetyltransferase" evidence="1">
    <location>
        <begin position="5"/>
        <end position="144"/>
    </location>
</feature>
<dbReference type="SUPFAM" id="SSF55729">
    <property type="entry name" value="Acyl-CoA N-acyltransferases (Nat)"/>
    <property type="match status" value="1"/>
</dbReference>
<dbReference type="RefSeq" id="WP_251957071.1">
    <property type="nucleotide sequence ID" value="NZ_AP025732.1"/>
</dbReference>